<name>A0A2M6WYF5_9BACT</name>
<gene>
    <name evidence="3" type="ORF">COT71_03895</name>
</gene>
<dbReference type="InterPro" id="IPR038087">
    <property type="entry name" value="RNAP_delta_N_dom_sf"/>
</dbReference>
<dbReference type="InterPro" id="IPR000943">
    <property type="entry name" value="RNA_pol_sigma70"/>
</dbReference>
<protein>
    <recommendedName>
        <fullName evidence="2">HTH HARE-type domain-containing protein</fullName>
    </recommendedName>
</protein>
<sequence>MTPQSPTHDGAIFRESADVLLRQLDARSRDIITRRYGLGTGSIETLDSIGREYGITRERVRQIEAAAKKLLSRRTDVLAPVADTLQLVFTQHGGILAEDYLAVILERTVTPMPSWPLVRFFLDVLPAFTYVSRSAHLKPHWLLEDIASPYAEVVIEAAGAVLRHAGEPMPEEAFIAAVRQTEESTVAGLSPAALYALLAVGNSLKKTVFGEWGLHDWVETTPRGVSDKAYIVLKRHGKPLHFRDITTKINDVHFDHKRAHEQTVHNELIKDERFVLVGRGLYGLTDWGYIPGTVADVLEAILIEARQPLTREELLEKVLKQRMVKKTTVLLGLQNSERFKREADNRYSLRRSA</sequence>
<dbReference type="PANTHER" id="PTHR30603">
    <property type="entry name" value="RNA POLYMERASE SIGMA FACTOR RPO"/>
    <property type="match status" value="1"/>
</dbReference>
<evidence type="ECO:0000313" key="4">
    <source>
        <dbReference type="Proteomes" id="UP000230731"/>
    </source>
</evidence>
<dbReference type="Gene3D" id="1.10.10.10">
    <property type="entry name" value="Winged helix-like DNA-binding domain superfamily/Winged helix DNA-binding domain"/>
    <property type="match status" value="1"/>
</dbReference>
<dbReference type="InterPro" id="IPR036388">
    <property type="entry name" value="WH-like_DNA-bd_sf"/>
</dbReference>
<dbReference type="SUPFAM" id="SSF88659">
    <property type="entry name" value="Sigma3 and sigma4 domains of RNA polymerase sigma factors"/>
    <property type="match status" value="1"/>
</dbReference>
<dbReference type="InterPro" id="IPR050239">
    <property type="entry name" value="Sigma-70_RNA_pol_init_factors"/>
</dbReference>
<dbReference type="GO" id="GO:0006352">
    <property type="term" value="P:DNA-templated transcription initiation"/>
    <property type="evidence" value="ECO:0007669"/>
    <property type="project" value="InterPro"/>
</dbReference>
<dbReference type="EMBL" id="PEZP01000043">
    <property type="protein sequence ID" value="PIT97810.1"/>
    <property type="molecule type" value="Genomic_DNA"/>
</dbReference>
<keyword evidence="1" id="KW-0804">Transcription</keyword>
<reference evidence="4" key="1">
    <citation type="submission" date="2017-09" db="EMBL/GenBank/DDBJ databases">
        <title>Depth-based differentiation of microbial function through sediment-hosted aquifers and enrichment of novel symbionts in the deep terrestrial subsurface.</title>
        <authorList>
            <person name="Probst A.J."/>
            <person name="Ladd B."/>
            <person name="Jarett J.K."/>
            <person name="Geller-Mcgrath D.E."/>
            <person name="Sieber C.M.K."/>
            <person name="Emerson J.B."/>
            <person name="Anantharaman K."/>
            <person name="Thomas B.C."/>
            <person name="Malmstrom R."/>
            <person name="Stieglmeier M."/>
            <person name="Klingl A."/>
            <person name="Woyke T."/>
            <person name="Ryan C.M."/>
            <person name="Banfield J.F."/>
        </authorList>
    </citation>
    <scope>NUCLEOTIDE SEQUENCE [LARGE SCALE GENOMIC DNA]</scope>
</reference>
<dbReference type="Pfam" id="PF05066">
    <property type="entry name" value="HARE-HTH"/>
    <property type="match status" value="1"/>
</dbReference>
<evidence type="ECO:0000259" key="2">
    <source>
        <dbReference type="PROSITE" id="PS51913"/>
    </source>
</evidence>
<proteinExistence type="predicted"/>
<accession>A0A2M6WYF5</accession>
<dbReference type="CDD" id="cd06171">
    <property type="entry name" value="Sigma70_r4"/>
    <property type="match status" value="1"/>
</dbReference>
<evidence type="ECO:0000313" key="3">
    <source>
        <dbReference type="EMBL" id="PIT97810.1"/>
    </source>
</evidence>
<comment type="caution">
    <text evidence="3">The sequence shown here is derived from an EMBL/GenBank/DDBJ whole genome shotgun (WGS) entry which is preliminary data.</text>
</comment>
<dbReference type="InterPro" id="IPR007630">
    <property type="entry name" value="RNA_pol_sigma70_r4"/>
</dbReference>
<dbReference type="PROSITE" id="PS51913">
    <property type="entry name" value="HTH_HARE"/>
    <property type="match status" value="1"/>
</dbReference>
<dbReference type="Gene3D" id="1.10.10.1250">
    <property type="entry name" value="RNA polymerase, subunit delta, N-terminal domain"/>
    <property type="match status" value="1"/>
</dbReference>
<dbReference type="InterPro" id="IPR007759">
    <property type="entry name" value="Asxl_HARE-HTH"/>
</dbReference>
<feature type="domain" description="HTH HARE-type" evidence="2">
    <location>
        <begin position="223"/>
        <end position="287"/>
    </location>
</feature>
<dbReference type="Proteomes" id="UP000230731">
    <property type="component" value="Unassembled WGS sequence"/>
</dbReference>
<dbReference type="Pfam" id="PF04545">
    <property type="entry name" value="Sigma70_r4"/>
    <property type="match status" value="1"/>
</dbReference>
<dbReference type="AlphaFoldDB" id="A0A2M6WYF5"/>
<evidence type="ECO:0000256" key="1">
    <source>
        <dbReference type="ARBA" id="ARBA00023163"/>
    </source>
</evidence>
<dbReference type="InterPro" id="IPR013324">
    <property type="entry name" value="RNA_pol_sigma_r3/r4-like"/>
</dbReference>
<organism evidence="3 4">
    <name type="scientific">Candidatus Andersenbacteria bacterium CG10_big_fil_rev_8_21_14_0_10_54_11</name>
    <dbReference type="NCBI Taxonomy" id="1974485"/>
    <lineage>
        <taxon>Bacteria</taxon>
        <taxon>Candidatus Anderseniibacteriota</taxon>
    </lineage>
</organism>
<dbReference type="GO" id="GO:0003700">
    <property type="term" value="F:DNA-binding transcription factor activity"/>
    <property type="evidence" value="ECO:0007669"/>
    <property type="project" value="InterPro"/>
</dbReference>
<dbReference type="PANTHER" id="PTHR30603:SF47">
    <property type="entry name" value="RNA POLYMERASE SIGMA FACTOR SIGD, CHLOROPLASTIC"/>
    <property type="match status" value="1"/>
</dbReference>
<dbReference type="PRINTS" id="PR00046">
    <property type="entry name" value="SIGMA70FCT"/>
</dbReference>